<comment type="similarity">
    <text evidence="2 6">Belongs to the band 7/mec-2 family. HflK subfamily.</text>
</comment>
<comment type="subcellular location">
    <subcellularLocation>
        <location evidence="1">Membrane</location>
        <topology evidence="1">Single-pass membrane protein</topology>
    </subcellularLocation>
</comment>
<dbReference type="EMBL" id="PVBR01000002">
    <property type="protein sequence ID" value="PRD45155.1"/>
    <property type="molecule type" value="Genomic_DNA"/>
</dbReference>
<organism evidence="9 10">
    <name type="scientific">Phyllobacterium phragmitis</name>
    <dbReference type="NCBI Taxonomy" id="2670329"/>
    <lineage>
        <taxon>Bacteria</taxon>
        <taxon>Pseudomonadati</taxon>
        <taxon>Pseudomonadota</taxon>
        <taxon>Alphaproteobacteria</taxon>
        <taxon>Hyphomicrobiales</taxon>
        <taxon>Phyllobacteriaceae</taxon>
        <taxon>Phyllobacterium</taxon>
    </lineage>
</organism>
<evidence type="ECO:0000256" key="6">
    <source>
        <dbReference type="RuleBase" id="RU364113"/>
    </source>
</evidence>
<dbReference type="InterPro" id="IPR001107">
    <property type="entry name" value="Band_7"/>
</dbReference>
<dbReference type="RefSeq" id="WP_105740410.1">
    <property type="nucleotide sequence ID" value="NZ_PVBR01000002.1"/>
</dbReference>
<evidence type="ECO:0000256" key="3">
    <source>
        <dbReference type="ARBA" id="ARBA00022692"/>
    </source>
</evidence>
<feature type="compositionally biased region" description="Gly residues" evidence="7">
    <location>
        <begin position="7"/>
        <end position="35"/>
    </location>
</feature>
<dbReference type="InterPro" id="IPR050710">
    <property type="entry name" value="Band7/mec-2_domain"/>
</dbReference>
<evidence type="ECO:0000313" key="9">
    <source>
        <dbReference type="EMBL" id="PRD45155.1"/>
    </source>
</evidence>
<comment type="caution">
    <text evidence="9">The sequence shown here is derived from an EMBL/GenBank/DDBJ whole genome shotgun (WGS) entry which is preliminary data.</text>
</comment>
<feature type="transmembrane region" description="Helical" evidence="6">
    <location>
        <begin position="66"/>
        <end position="82"/>
    </location>
</feature>
<evidence type="ECO:0000256" key="4">
    <source>
        <dbReference type="ARBA" id="ARBA00022989"/>
    </source>
</evidence>
<dbReference type="GO" id="GO:0016020">
    <property type="term" value="C:membrane"/>
    <property type="evidence" value="ECO:0007669"/>
    <property type="project" value="UniProtKB-SubCell"/>
</dbReference>
<feature type="region of interest" description="Disordered" evidence="7">
    <location>
        <begin position="1"/>
        <end position="43"/>
    </location>
</feature>
<dbReference type="InterPro" id="IPR036013">
    <property type="entry name" value="Band_7/SPFH_dom_sf"/>
</dbReference>
<comment type="subunit">
    <text evidence="6">HflC and HflK may interact to form a multimeric complex.</text>
</comment>
<gene>
    <name evidence="9" type="primary">hflK</name>
    <name evidence="9" type="ORF">C5748_02735</name>
</gene>
<dbReference type="GO" id="GO:0008233">
    <property type="term" value="F:peptidase activity"/>
    <property type="evidence" value="ECO:0007669"/>
    <property type="project" value="UniProtKB-KW"/>
</dbReference>
<dbReference type="SMART" id="SM00244">
    <property type="entry name" value="PHB"/>
    <property type="match status" value="1"/>
</dbReference>
<keyword evidence="4 6" id="KW-1133">Transmembrane helix</keyword>
<dbReference type="AlphaFoldDB" id="A0A2S9IXA5"/>
<keyword evidence="9" id="KW-0645">Protease</keyword>
<dbReference type="CDD" id="cd03404">
    <property type="entry name" value="SPFH_HflK"/>
    <property type="match status" value="1"/>
</dbReference>
<evidence type="ECO:0000259" key="8">
    <source>
        <dbReference type="SMART" id="SM00244"/>
    </source>
</evidence>
<sequence>MPWSNQNGGGGPWGGGGNNGGPWGQGPKGPRGGAPGTPPDLEDILRKGQDRLRRALPGGGGGGNNYTIYIVAGVVLLAFWLFKSVYTVQPDELAVELRFGKPKEEISGPGLHFHWWPIETYEKAQIVEKQINIGGQGTRGATQGLMLTGDQNIVNVQFSVLYQVIAPRAYLFNVQDPDNMVQQVSESAIREVVGRRPAQDVFRDNRADIAQNVRAIVQAALDNYNAGIQVNAVSIEDAAPPPEVADAFDEVQRAEQDEDRFVEESNQYSNQKLGAARGQGAQVREEAAAYKDRIVQEAIGEAQRFTSVYDQYVKAPDVTRKRLFLETMERVLKGSNKVIMEQGNNAVPYLPLNELMRQRAPQTTPPNNTTGSTTGGTTTGASSVTGASQ</sequence>
<dbReference type="NCBIfam" id="TIGR01933">
    <property type="entry name" value="hflK"/>
    <property type="match status" value="1"/>
</dbReference>
<dbReference type="Proteomes" id="UP000239434">
    <property type="component" value="Unassembled WGS sequence"/>
</dbReference>
<dbReference type="GO" id="GO:0006508">
    <property type="term" value="P:proteolysis"/>
    <property type="evidence" value="ECO:0007669"/>
    <property type="project" value="UniProtKB-KW"/>
</dbReference>
<keyword evidence="5 6" id="KW-0472">Membrane</keyword>
<reference evidence="9 10" key="1">
    <citation type="submission" date="2018-02" db="EMBL/GenBank/DDBJ databases">
        <title>The draft genome of Phyllobacterium sp. 1N-3.</title>
        <authorList>
            <person name="Liu L."/>
            <person name="Li L."/>
            <person name="Zhang X."/>
            <person name="Wang T."/>
            <person name="Liang L."/>
        </authorList>
    </citation>
    <scope>NUCLEOTIDE SEQUENCE [LARGE SCALE GENOMIC DNA]</scope>
    <source>
        <strain evidence="9 10">1N-3</strain>
    </source>
</reference>
<dbReference type="SUPFAM" id="SSF117892">
    <property type="entry name" value="Band 7/SPFH domain"/>
    <property type="match status" value="1"/>
</dbReference>
<evidence type="ECO:0000256" key="7">
    <source>
        <dbReference type="SAM" id="MobiDB-lite"/>
    </source>
</evidence>
<feature type="region of interest" description="Disordered" evidence="7">
    <location>
        <begin position="359"/>
        <end position="389"/>
    </location>
</feature>
<protein>
    <recommendedName>
        <fullName evidence="6">Protein HflK</fullName>
    </recommendedName>
</protein>
<feature type="domain" description="Band 7" evidence="8">
    <location>
        <begin position="83"/>
        <end position="252"/>
    </location>
</feature>
<evidence type="ECO:0000256" key="1">
    <source>
        <dbReference type="ARBA" id="ARBA00004167"/>
    </source>
</evidence>
<comment type="function">
    <text evidence="6">HflC and HflK could encode or regulate a protease.</text>
</comment>
<name>A0A2S9IXA5_9HYPH</name>
<evidence type="ECO:0000256" key="2">
    <source>
        <dbReference type="ARBA" id="ARBA00006971"/>
    </source>
</evidence>
<dbReference type="InterPro" id="IPR010201">
    <property type="entry name" value="HflK"/>
</dbReference>
<keyword evidence="10" id="KW-1185">Reference proteome</keyword>
<keyword evidence="3 6" id="KW-0812">Transmembrane</keyword>
<dbReference type="Pfam" id="PF01145">
    <property type="entry name" value="Band_7"/>
    <property type="match status" value="1"/>
</dbReference>
<evidence type="ECO:0000313" key="10">
    <source>
        <dbReference type="Proteomes" id="UP000239434"/>
    </source>
</evidence>
<accession>A0A2S9IXA5</accession>
<dbReference type="Gene3D" id="3.30.479.30">
    <property type="entry name" value="Band 7 domain"/>
    <property type="match status" value="1"/>
</dbReference>
<feature type="compositionally biased region" description="Low complexity" evidence="7">
    <location>
        <begin position="379"/>
        <end position="389"/>
    </location>
</feature>
<keyword evidence="9" id="KW-0378">Hydrolase</keyword>
<evidence type="ECO:0000256" key="5">
    <source>
        <dbReference type="ARBA" id="ARBA00023136"/>
    </source>
</evidence>
<dbReference type="PANTHER" id="PTHR43327:SF2">
    <property type="entry name" value="MODULATOR OF FTSH PROTEASE HFLK"/>
    <property type="match status" value="1"/>
</dbReference>
<dbReference type="PANTHER" id="PTHR43327">
    <property type="entry name" value="STOMATIN-LIKE PROTEIN 2, MITOCHONDRIAL"/>
    <property type="match status" value="1"/>
</dbReference>
<proteinExistence type="inferred from homology"/>